<feature type="transmembrane region" description="Helical" evidence="1">
    <location>
        <begin position="89"/>
        <end position="113"/>
    </location>
</feature>
<feature type="transmembrane region" description="Helical" evidence="1">
    <location>
        <begin position="147"/>
        <end position="165"/>
    </location>
</feature>
<proteinExistence type="predicted"/>
<evidence type="ECO:0008006" key="4">
    <source>
        <dbReference type="Google" id="ProtNLM"/>
    </source>
</evidence>
<keyword evidence="1" id="KW-1133">Transmembrane helix</keyword>
<keyword evidence="1" id="KW-0472">Membrane</keyword>
<evidence type="ECO:0000313" key="3">
    <source>
        <dbReference type="Proteomes" id="UP000198307"/>
    </source>
</evidence>
<evidence type="ECO:0000313" key="2">
    <source>
        <dbReference type="EMBL" id="SNT76866.1"/>
    </source>
</evidence>
<dbReference type="EMBL" id="FZQB01000033">
    <property type="protein sequence ID" value="SNT76866.1"/>
    <property type="molecule type" value="Genomic_DNA"/>
</dbReference>
<evidence type="ECO:0000256" key="1">
    <source>
        <dbReference type="SAM" id="Phobius"/>
    </source>
</evidence>
<keyword evidence="3" id="KW-1185">Reference proteome</keyword>
<protein>
    <recommendedName>
        <fullName evidence="4">DUF4386 domain-containing protein</fullName>
    </recommendedName>
</protein>
<reference evidence="2 3" key="1">
    <citation type="submission" date="2017-07" db="EMBL/GenBank/DDBJ databases">
        <authorList>
            <person name="Sun Z.S."/>
            <person name="Albrecht U."/>
            <person name="Echele G."/>
            <person name="Lee C.C."/>
        </authorList>
    </citation>
    <scope>NUCLEOTIDE SEQUENCE [LARGE SCALE GENOMIC DNA]</scope>
    <source>
        <strain evidence="2 3">DSM 14827</strain>
    </source>
</reference>
<keyword evidence="1" id="KW-0812">Transmembrane</keyword>
<feature type="transmembrane region" description="Helical" evidence="1">
    <location>
        <begin position="54"/>
        <end position="77"/>
    </location>
</feature>
<dbReference type="AlphaFoldDB" id="A0A239Q3M1"/>
<gene>
    <name evidence="2" type="ORF">SAMN05444959_13310</name>
</gene>
<feature type="transmembrane region" description="Helical" evidence="1">
    <location>
        <begin position="172"/>
        <end position="189"/>
    </location>
</feature>
<feature type="transmembrane region" description="Helical" evidence="1">
    <location>
        <begin position="12"/>
        <end position="34"/>
    </location>
</feature>
<dbReference type="InterPro" id="IPR025495">
    <property type="entry name" value="DUF4386"/>
</dbReference>
<accession>A0A239Q3M1</accession>
<dbReference type="RefSeq" id="WP_089346149.1">
    <property type="nucleotide sequence ID" value="NZ_CP067129.1"/>
</dbReference>
<feature type="transmembrane region" description="Helical" evidence="1">
    <location>
        <begin position="195"/>
        <end position="214"/>
    </location>
</feature>
<name>A0A239Q3M1_9RHOB</name>
<dbReference type="Proteomes" id="UP000198307">
    <property type="component" value="Unassembled WGS sequence"/>
</dbReference>
<organism evidence="2 3">
    <name type="scientific">Paracoccus seriniphilus</name>
    <dbReference type="NCBI Taxonomy" id="184748"/>
    <lineage>
        <taxon>Bacteria</taxon>
        <taxon>Pseudomonadati</taxon>
        <taxon>Pseudomonadota</taxon>
        <taxon>Alphaproteobacteria</taxon>
        <taxon>Rhodobacterales</taxon>
        <taxon>Paracoccaceae</taxon>
        <taxon>Paracoccus</taxon>
    </lineage>
</organism>
<sequence>MTLSRIGGLASLICAATYLIGFALLVTLLAPLGFGTGQIDPAAVVEFIHVNSGLMIAWNTTIYVINALALAVLVVALSERLSPLPGWAAVTRAFGLIWAALVLGAGMIANVGVERATQIFPDDPEAAADIWTTLHAVELGLGGGNEIAGGVWILCVSIAAARAGLLPRIANALGVLTGLGGLVTVFPALGDTAGAVFGLGAIAWFIAVGVALTLRDGVAPADPGGRVA</sequence>
<dbReference type="OrthoDB" id="7857177at2"/>
<dbReference type="Pfam" id="PF14329">
    <property type="entry name" value="DUF4386"/>
    <property type="match status" value="1"/>
</dbReference>